<keyword evidence="11" id="KW-1185">Reference proteome</keyword>
<dbReference type="CDD" id="cd00806">
    <property type="entry name" value="TrpRS_core"/>
    <property type="match status" value="1"/>
</dbReference>
<dbReference type="InterPro" id="IPR014729">
    <property type="entry name" value="Rossmann-like_a/b/a_fold"/>
</dbReference>
<dbReference type="PANTHER" id="PTHR43766:SF1">
    <property type="entry name" value="TRYPTOPHAN--TRNA LIGASE, MITOCHONDRIAL"/>
    <property type="match status" value="1"/>
</dbReference>
<keyword evidence="6" id="KW-0648">Protein biosynthesis</keyword>
<dbReference type="InterPro" id="IPR002305">
    <property type="entry name" value="aa-tRNA-synth_Ic"/>
</dbReference>
<dbReference type="GO" id="GO:0005524">
    <property type="term" value="F:ATP binding"/>
    <property type="evidence" value="ECO:0007669"/>
    <property type="project" value="UniProtKB-KW"/>
</dbReference>
<evidence type="ECO:0000256" key="3">
    <source>
        <dbReference type="ARBA" id="ARBA00022598"/>
    </source>
</evidence>
<organism evidence="10 11">
    <name type="scientific">Mesocestoides corti</name>
    <name type="common">Flatworm</name>
    <dbReference type="NCBI Taxonomy" id="53468"/>
    <lineage>
        <taxon>Eukaryota</taxon>
        <taxon>Metazoa</taxon>
        <taxon>Spiralia</taxon>
        <taxon>Lophotrochozoa</taxon>
        <taxon>Platyhelminthes</taxon>
        <taxon>Cestoda</taxon>
        <taxon>Eucestoda</taxon>
        <taxon>Cyclophyllidea</taxon>
        <taxon>Mesocestoididae</taxon>
        <taxon>Mesocestoides</taxon>
    </lineage>
</organism>
<feature type="region of interest" description="Disordered" evidence="9">
    <location>
        <begin position="170"/>
        <end position="191"/>
    </location>
</feature>
<dbReference type="GO" id="GO:0005759">
    <property type="term" value="C:mitochondrial matrix"/>
    <property type="evidence" value="ECO:0007669"/>
    <property type="project" value="TreeGrafter"/>
</dbReference>
<dbReference type="Pfam" id="PF00579">
    <property type="entry name" value="tRNA-synt_1b"/>
    <property type="match status" value="1"/>
</dbReference>
<dbReference type="PRINTS" id="PR01039">
    <property type="entry name" value="TRNASYNTHTRP"/>
</dbReference>
<evidence type="ECO:0000256" key="1">
    <source>
        <dbReference type="ARBA" id="ARBA00005594"/>
    </source>
</evidence>
<feature type="compositionally biased region" description="Low complexity" evidence="9">
    <location>
        <begin position="170"/>
        <end position="186"/>
    </location>
</feature>
<dbReference type="Gene3D" id="1.10.240.10">
    <property type="entry name" value="Tyrosyl-Transfer RNA Synthetase"/>
    <property type="match status" value="1"/>
</dbReference>
<dbReference type="Proteomes" id="UP000267029">
    <property type="component" value="Unassembled WGS sequence"/>
</dbReference>
<name>A0A0R3UKD5_MESCO</name>
<dbReference type="PROSITE" id="PS00178">
    <property type="entry name" value="AA_TRNA_LIGASE_I"/>
    <property type="match status" value="1"/>
</dbReference>
<keyword evidence="3" id="KW-0436">Ligase</keyword>
<dbReference type="OrthoDB" id="15808at2759"/>
<gene>
    <name evidence="10" type="ORF">MCOS_LOCUS8044</name>
</gene>
<evidence type="ECO:0000256" key="4">
    <source>
        <dbReference type="ARBA" id="ARBA00022741"/>
    </source>
</evidence>
<dbReference type="InterPro" id="IPR002306">
    <property type="entry name" value="Trp-tRNA-ligase"/>
</dbReference>
<dbReference type="GO" id="GO:0070183">
    <property type="term" value="P:mitochondrial tryptophanyl-tRNA aminoacylation"/>
    <property type="evidence" value="ECO:0007669"/>
    <property type="project" value="TreeGrafter"/>
</dbReference>
<sequence>MSCDITKVFTSIVRALTATETSLSRKTSTASSLDTRPGVADVFSDRAISLRGELTTVRKHIANAGELSLALATNDAARQRMYHELAKQINQALDQCSILLAQLKCLVVPLTSGTAEAGDEASSKTQLQLHREAVCRSLEDFLKVLERARDEQVTTYCRRLELTSRLSGSVSTDSYSYESSSSPTSTVRNRRDRGNAWLFGGSKADAEALPTSSLPVEELKQLEMENAEVYLRFLSEKNEIQQLGNQIAEIGRLQAMVTESLIEQAEMAQHIGEKVVGSTELVREANEHVRQSMDRTRGILGRRNFGLLQKPILSASKTDHVSGQNSLTVVTGIQPTGYPHLGNYYGMIKPCVRLQYDSDVSRLFLLLADLHALTKGSADNSLSTSTLQLASALIACGINPVLSSDVLSSKGKSIIFPQSSVIGHCELTWILSSKCSVNRLSHLPQWREKSEALGTTGSSVGLFTYPLLQAADILLYSADVVPVGLDQVTHLELTRDLARILLTQSPSLCDYLKVPDVRVTELPKVHNLRLPTKKMSKSFGPEAGTVWLTDPPDVIKTKVERAQTDSIRELTYDPEYRPGVANLIHIFAAAKDLPVEVAVDKLTKLTKVDLKAAVIDALVEELVPIQSRLRQLEISGSVEEALRAGSRAANQVASQNLRKIMEAFGFPSYYN</sequence>
<proteinExistence type="inferred from homology"/>
<evidence type="ECO:0000256" key="5">
    <source>
        <dbReference type="ARBA" id="ARBA00022840"/>
    </source>
</evidence>
<evidence type="ECO:0000256" key="8">
    <source>
        <dbReference type="ARBA" id="ARBA00030268"/>
    </source>
</evidence>
<evidence type="ECO:0000256" key="9">
    <source>
        <dbReference type="SAM" id="MobiDB-lite"/>
    </source>
</evidence>
<dbReference type="EMBL" id="UXSR01005443">
    <property type="protein sequence ID" value="VDD82041.1"/>
    <property type="molecule type" value="Genomic_DNA"/>
</dbReference>
<keyword evidence="4" id="KW-0547">Nucleotide-binding</keyword>
<dbReference type="InterPro" id="IPR050203">
    <property type="entry name" value="Trp-tRNA_synthetase"/>
</dbReference>
<evidence type="ECO:0000313" key="10">
    <source>
        <dbReference type="EMBL" id="VDD82041.1"/>
    </source>
</evidence>
<comment type="similarity">
    <text evidence="1">Belongs to the class-I aminoacyl-tRNA synthetase family.</text>
</comment>
<evidence type="ECO:0000256" key="6">
    <source>
        <dbReference type="ARBA" id="ARBA00022917"/>
    </source>
</evidence>
<protein>
    <recommendedName>
        <fullName evidence="2">tryptophan--tRNA ligase</fullName>
        <ecNumber evidence="2">6.1.1.2</ecNumber>
    </recommendedName>
    <alternativeName>
        <fullName evidence="8">Tryptophanyl-tRNA synthetase</fullName>
    </alternativeName>
</protein>
<dbReference type="PANTHER" id="PTHR43766">
    <property type="entry name" value="TRYPTOPHAN--TRNA LIGASE, MITOCHONDRIAL"/>
    <property type="match status" value="1"/>
</dbReference>
<dbReference type="Gene3D" id="3.40.50.620">
    <property type="entry name" value="HUPs"/>
    <property type="match status" value="1"/>
</dbReference>
<dbReference type="EC" id="6.1.1.2" evidence="2"/>
<keyword evidence="5" id="KW-0067">ATP-binding</keyword>
<evidence type="ECO:0000256" key="7">
    <source>
        <dbReference type="ARBA" id="ARBA00023146"/>
    </source>
</evidence>
<evidence type="ECO:0000313" key="11">
    <source>
        <dbReference type="Proteomes" id="UP000267029"/>
    </source>
</evidence>
<dbReference type="GO" id="GO:0004830">
    <property type="term" value="F:tryptophan-tRNA ligase activity"/>
    <property type="evidence" value="ECO:0007669"/>
    <property type="project" value="UniProtKB-EC"/>
</dbReference>
<dbReference type="SUPFAM" id="SSF52374">
    <property type="entry name" value="Nucleotidylyl transferase"/>
    <property type="match status" value="1"/>
</dbReference>
<dbReference type="AlphaFoldDB" id="A0A0R3UKD5"/>
<dbReference type="InterPro" id="IPR001412">
    <property type="entry name" value="aa-tRNA-synth_I_CS"/>
</dbReference>
<accession>A0A0R3UKD5</accession>
<reference evidence="10 11" key="1">
    <citation type="submission" date="2018-10" db="EMBL/GenBank/DDBJ databases">
        <authorList>
            <consortium name="Pathogen Informatics"/>
        </authorList>
    </citation>
    <scope>NUCLEOTIDE SEQUENCE [LARGE SCALE GENOMIC DNA]</scope>
</reference>
<dbReference type="Gene3D" id="1.20.58.70">
    <property type="match status" value="1"/>
</dbReference>
<keyword evidence="7" id="KW-0030">Aminoacyl-tRNA synthetase</keyword>
<dbReference type="STRING" id="53468.A0A0R3UKD5"/>
<dbReference type="NCBIfam" id="TIGR00233">
    <property type="entry name" value="trpS"/>
    <property type="match status" value="1"/>
</dbReference>
<evidence type="ECO:0000256" key="2">
    <source>
        <dbReference type="ARBA" id="ARBA00013161"/>
    </source>
</evidence>